<dbReference type="Proteomes" id="UP001497522">
    <property type="component" value="Chromosome 14"/>
</dbReference>
<keyword evidence="2" id="KW-1185">Reference proteome</keyword>
<evidence type="ECO:0000313" key="2">
    <source>
        <dbReference type="Proteomes" id="UP001497522"/>
    </source>
</evidence>
<dbReference type="EMBL" id="OZ023715">
    <property type="protein sequence ID" value="CAK9864834.1"/>
    <property type="molecule type" value="Genomic_DNA"/>
</dbReference>
<protein>
    <submittedName>
        <fullName evidence="1">Uncharacterized protein</fullName>
    </submittedName>
</protein>
<evidence type="ECO:0000313" key="1">
    <source>
        <dbReference type="EMBL" id="CAK9864834.1"/>
    </source>
</evidence>
<sequence length="69" mass="7512">MINDVLGWTSTYASSSTKRLQSILGQVRVEGERFGDHGDDNFQVFRCSASSGRHCLHHASGSARDGDLS</sequence>
<gene>
    <name evidence="1" type="ORF">CSSPJE1EN2_LOCUS7829</name>
</gene>
<reference evidence="1" key="1">
    <citation type="submission" date="2024-03" db="EMBL/GenBank/DDBJ databases">
        <authorList>
            <consortium name="ELIXIR-Norway"/>
            <consortium name="Elixir Norway"/>
        </authorList>
    </citation>
    <scope>NUCLEOTIDE SEQUENCE</scope>
</reference>
<accession>A0ABP1AQG2</accession>
<organism evidence="1 2">
    <name type="scientific">Sphagnum jensenii</name>
    <dbReference type="NCBI Taxonomy" id="128206"/>
    <lineage>
        <taxon>Eukaryota</taxon>
        <taxon>Viridiplantae</taxon>
        <taxon>Streptophyta</taxon>
        <taxon>Embryophyta</taxon>
        <taxon>Bryophyta</taxon>
        <taxon>Sphagnophytina</taxon>
        <taxon>Sphagnopsida</taxon>
        <taxon>Sphagnales</taxon>
        <taxon>Sphagnaceae</taxon>
        <taxon>Sphagnum</taxon>
    </lineage>
</organism>
<proteinExistence type="predicted"/>
<name>A0ABP1AQG2_9BRYO</name>